<reference evidence="4" key="1">
    <citation type="journal article" date="2019" name="Int. J. Syst. Evol. Microbiol.">
        <title>The Global Catalogue of Microorganisms (GCM) 10K type strain sequencing project: providing services to taxonomists for standard genome sequencing and annotation.</title>
        <authorList>
            <consortium name="The Broad Institute Genomics Platform"/>
            <consortium name="The Broad Institute Genome Sequencing Center for Infectious Disease"/>
            <person name="Wu L."/>
            <person name="Ma J."/>
        </authorList>
    </citation>
    <scope>NUCLEOTIDE SEQUENCE [LARGE SCALE GENOMIC DNA]</scope>
    <source>
        <strain evidence="4">JCM 9933</strain>
    </source>
</reference>
<dbReference type="SUPFAM" id="SSF53955">
    <property type="entry name" value="Lysozyme-like"/>
    <property type="match status" value="1"/>
</dbReference>
<evidence type="ECO:0000313" key="4">
    <source>
        <dbReference type="Proteomes" id="UP001501588"/>
    </source>
</evidence>
<evidence type="ECO:0000256" key="2">
    <source>
        <dbReference type="SAM" id="SignalP"/>
    </source>
</evidence>
<comment type="caution">
    <text evidence="3">The sequence shown here is derived from an EMBL/GenBank/DDBJ whole genome shotgun (WGS) entry which is preliminary data.</text>
</comment>
<sequence>MRRLLLPSVIALSLSCAAPASATRGAGPATDPGQLCRQAILAAEREHRLPAALLHAIARVESGRPDPRTGAGVSWPWTINAQGQGRFFETKEAAIAAVRALQARGVTVIDVGCLQVNLHHHPRAFASLEEAFDPMANALYAGLFLTRLHQNARNWERAAAHYHSQTPERAEAYRLKVLAAWPGMAHRLAAERLREAAERERDAMFEAWGGAGGRPSPTASGIGFQAVALGLSQRGSRAAVAGRGLLDPVPAEIAVARRADRAARPRPQEVAEAAATPRRR</sequence>
<dbReference type="InterPro" id="IPR023346">
    <property type="entry name" value="Lysozyme-like_dom_sf"/>
</dbReference>
<keyword evidence="4" id="KW-1185">Reference proteome</keyword>
<feature type="chain" id="PRO_5046885888" description="Lytic transglycosylase domain-containing protein" evidence="2">
    <location>
        <begin position="23"/>
        <end position="280"/>
    </location>
</feature>
<feature type="region of interest" description="Disordered" evidence="1">
    <location>
        <begin position="257"/>
        <end position="280"/>
    </location>
</feature>
<evidence type="ECO:0000313" key="3">
    <source>
        <dbReference type="EMBL" id="GAA0593738.1"/>
    </source>
</evidence>
<protein>
    <recommendedName>
        <fullName evidence="5">Lytic transglycosylase domain-containing protein</fullName>
    </recommendedName>
</protein>
<name>A0ABP3QMD3_9PROT</name>
<dbReference type="RefSeq" id="WP_343896679.1">
    <property type="nucleotide sequence ID" value="NZ_BAAAFZ010000055.1"/>
</dbReference>
<dbReference type="EMBL" id="BAAAFZ010000055">
    <property type="protein sequence ID" value="GAA0593738.1"/>
    <property type="molecule type" value="Genomic_DNA"/>
</dbReference>
<organism evidence="3 4">
    <name type="scientific">Craurococcus roseus</name>
    <dbReference type="NCBI Taxonomy" id="77585"/>
    <lineage>
        <taxon>Bacteria</taxon>
        <taxon>Pseudomonadati</taxon>
        <taxon>Pseudomonadota</taxon>
        <taxon>Alphaproteobacteria</taxon>
        <taxon>Acetobacterales</taxon>
        <taxon>Acetobacteraceae</taxon>
        <taxon>Craurococcus</taxon>
    </lineage>
</organism>
<accession>A0ABP3QMD3</accession>
<evidence type="ECO:0000256" key="1">
    <source>
        <dbReference type="SAM" id="MobiDB-lite"/>
    </source>
</evidence>
<dbReference type="PROSITE" id="PS51257">
    <property type="entry name" value="PROKAR_LIPOPROTEIN"/>
    <property type="match status" value="1"/>
</dbReference>
<proteinExistence type="predicted"/>
<feature type="signal peptide" evidence="2">
    <location>
        <begin position="1"/>
        <end position="22"/>
    </location>
</feature>
<feature type="compositionally biased region" description="Basic and acidic residues" evidence="1">
    <location>
        <begin position="257"/>
        <end position="269"/>
    </location>
</feature>
<keyword evidence="2" id="KW-0732">Signal</keyword>
<gene>
    <name evidence="3" type="ORF">GCM10009416_35130</name>
</gene>
<dbReference type="Proteomes" id="UP001501588">
    <property type="component" value="Unassembled WGS sequence"/>
</dbReference>
<evidence type="ECO:0008006" key="5">
    <source>
        <dbReference type="Google" id="ProtNLM"/>
    </source>
</evidence>